<gene>
    <name evidence="7 9" type="primary">menD</name>
    <name evidence="9" type="ORF">HMPREF0645_1619</name>
</gene>
<reference evidence="9 10" key="1">
    <citation type="submission" date="2009-10" db="EMBL/GenBank/DDBJ databases">
        <authorList>
            <person name="Qin X."/>
            <person name="Bachman B."/>
            <person name="Battles P."/>
            <person name="Bell A."/>
            <person name="Bess C."/>
            <person name="Bickham C."/>
            <person name="Chaboub L."/>
            <person name="Chen D."/>
            <person name="Coyle M."/>
            <person name="Deiros D.R."/>
            <person name="Dinh H."/>
            <person name="Forbes L."/>
            <person name="Fowler G."/>
            <person name="Francisco L."/>
            <person name="Fu Q."/>
            <person name="Gubbala S."/>
            <person name="Hale W."/>
            <person name="Han Y."/>
            <person name="Hemphill L."/>
            <person name="Highlander S.K."/>
            <person name="Hirani K."/>
            <person name="Hogues M."/>
            <person name="Jackson L."/>
            <person name="Jakkamsetti A."/>
            <person name="Javaid M."/>
            <person name="Jiang H."/>
            <person name="Korchina V."/>
            <person name="Kovar C."/>
            <person name="Lara F."/>
            <person name="Lee S."/>
            <person name="Mata R."/>
            <person name="Mathew T."/>
            <person name="Moen C."/>
            <person name="Morales K."/>
            <person name="Munidasa M."/>
            <person name="Nazareth L."/>
            <person name="Ngo R."/>
            <person name="Nguyen L."/>
            <person name="Okwuonu G."/>
            <person name="Ongeri F."/>
            <person name="Patil S."/>
            <person name="Petrosino J."/>
            <person name="Pham C."/>
            <person name="Pham P."/>
            <person name="Pu L.-L."/>
            <person name="Puazo M."/>
            <person name="Raj R."/>
            <person name="Reid J."/>
            <person name="Rouhana J."/>
            <person name="Saada N."/>
            <person name="Shang Y."/>
            <person name="Simmons D."/>
            <person name="Thornton R."/>
            <person name="Warren J."/>
            <person name="Weissenberger G."/>
            <person name="Zhang J."/>
            <person name="Zhang L."/>
            <person name="Zhou C."/>
            <person name="Zhu D."/>
            <person name="Muzny D."/>
            <person name="Worley K."/>
            <person name="Gibbs R."/>
        </authorList>
    </citation>
    <scope>NUCLEOTIDE SEQUENCE [LARGE SCALE GENOMIC DNA]</scope>
    <source>
        <strain evidence="9 10">DSM 17361</strain>
    </source>
</reference>
<organism evidence="9 10">
    <name type="scientific">Hallella bergensis DSM 17361</name>
    <dbReference type="NCBI Taxonomy" id="585502"/>
    <lineage>
        <taxon>Bacteria</taxon>
        <taxon>Pseudomonadati</taxon>
        <taxon>Bacteroidota</taxon>
        <taxon>Bacteroidia</taxon>
        <taxon>Bacteroidales</taxon>
        <taxon>Prevotellaceae</taxon>
        <taxon>Hallella</taxon>
    </lineage>
</organism>
<feature type="domain" description="Thiamine pyrophosphate enzyme N-terminal TPP-binding" evidence="8">
    <location>
        <begin position="10"/>
        <end position="113"/>
    </location>
</feature>
<dbReference type="InterPro" id="IPR012001">
    <property type="entry name" value="Thiamin_PyroP_enz_TPP-bd_dom"/>
</dbReference>
<evidence type="ECO:0000313" key="10">
    <source>
        <dbReference type="Proteomes" id="UP000003160"/>
    </source>
</evidence>
<dbReference type="NCBIfam" id="TIGR00173">
    <property type="entry name" value="menD"/>
    <property type="match status" value="1"/>
</dbReference>
<keyword evidence="3 7" id="KW-0479">Metal-binding</keyword>
<comment type="pathway">
    <text evidence="7">Quinol/quinone metabolism; menaquinone biosynthesis.</text>
</comment>
<comment type="caution">
    <text evidence="9">The sequence shown here is derived from an EMBL/GenBank/DDBJ whole genome shotgun (WGS) entry which is preliminary data.</text>
</comment>
<dbReference type="UniPathway" id="UPA01057">
    <property type="reaction ID" value="UER00164"/>
</dbReference>
<dbReference type="PIRSF" id="PIRSF004983">
    <property type="entry name" value="MenD"/>
    <property type="match status" value="1"/>
</dbReference>
<comment type="cofactor">
    <cofactor evidence="7">
        <name>thiamine diphosphate</name>
        <dbReference type="ChEBI" id="CHEBI:58937"/>
    </cofactor>
    <text evidence="7">Binds 1 thiamine pyrophosphate per subunit.</text>
</comment>
<dbReference type="InterPro" id="IPR029035">
    <property type="entry name" value="DHS-like_NAD/FAD-binding_dom"/>
</dbReference>
<evidence type="ECO:0000256" key="7">
    <source>
        <dbReference type="HAMAP-Rule" id="MF_01659"/>
    </source>
</evidence>
<dbReference type="InterPro" id="IPR004433">
    <property type="entry name" value="MenaQ_synth_MenD"/>
</dbReference>
<evidence type="ECO:0000259" key="8">
    <source>
        <dbReference type="Pfam" id="PF02776"/>
    </source>
</evidence>
<dbReference type="UniPathway" id="UPA00079"/>
<dbReference type="PANTHER" id="PTHR42916:SF1">
    <property type="entry name" value="PROTEIN PHYLLO, CHLOROPLASTIC"/>
    <property type="match status" value="1"/>
</dbReference>
<dbReference type="CDD" id="cd07037">
    <property type="entry name" value="TPP_PYR_MenD"/>
    <property type="match status" value="1"/>
</dbReference>
<dbReference type="GO" id="GO:0009234">
    <property type="term" value="P:menaquinone biosynthetic process"/>
    <property type="evidence" value="ECO:0007669"/>
    <property type="project" value="UniProtKB-UniRule"/>
</dbReference>
<dbReference type="EC" id="2.2.1.9" evidence="7"/>
<dbReference type="Gene3D" id="3.40.50.1220">
    <property type="entry name" value="TPP-binding domain"/>
    <property type="match status" value="1"/>
</dbReference>
<evidence type="ECO:0000256" key="3">
    <source>
        <dbReference type="ARBA" id="ARBA00022723"/>
    </source>
</evidence>
<dbReference type="Gene3D" id="3.40.50.970">
    <property type="match status" value="2"/>
</dbReference>
<keyword evidence="5 7" id="KW-0786">Thiamine pyrophosphate</keyword>
<evidence type="ECO:0000313" key="9">
    <source>
        <dbReference type="EMBL" id="EFA43901.1"/>
    </source>
</evidence>
<evidence type="ECO:0000256" key="4">
    <source>
        <dbReference type="ARBA" id="ARBA00022842"/>
    </source>
</evidence>
<sequence>MYSNKDNVNILTALLVKWGVEYAVVCPGSRNAPIVHNLNECPEIDCFPVTDERSAGFFALGLSQIDDGPVAVCVTSGSALLNVAPAAAEALYQHRKLIIISADRPACMIDQLQGQTLHQPNALRDFVRKAVNLPEPHDDTERWYCNRLINEAFIEMQRGEGGPIHINVPISEPLFEFSVESLPDERAILPHLAEFNFYTQPDVAEDFKKAKRPMIIIGQTKAENFEGADNQLADLEEYAVVLYEKLGHDYYTPPAHIDKMLLMIEEEEEDYLPDFIIYFGGHLVSKRIKQFLRKAKSARTVIVNRDGILYDVFMNATEVLQSTLVETLSALALAVNDKKPTAYHDKWDTLKQNCIAFCESYEPDFSQMSAVRLLCKNIGKTNCVLQFANSMAVRLGLIYASQYIYVNRGVNGIEGCLSTAAGLACGIEDLVFCVIGDLSFFYDQNALWNQNLTSNLRILLLNNGGGGIFGQLSGLQESPASENYIMASHNTTAEGICEENNIKYYAAYNNEQLAEGIEALTAPNSMVPILLEVFTDREEDDRVLRDYLYGDKKKLN</sequence>
<dbReference type="SUPFAM" id="SSF52467">
    <property type="entry name" value="DHS-like NAD/FAD-binding domain"/>
    <property type="match status" value="1"/>
</dbReference>
<dbReference type="OrthoDB" id="9791859at2"/>
<comment type="similarity">
    <text evidence="7">Belongs to the TPP enzyme family. MenD subfamily.</text>
</comment>
<dbReference type="GO" id="GO:0030145">
    <property type="term" value="F:manganese ion binding"/>
    <property type="evidence" value="ECO:0007669"/>
    <property type="project" value="UniProtKB-UniRule"/>
</dbReference>
<evidence type="ECO:0000256" key="6">
    <source>
        <dbReference type="ARBA" id="ARBA00023211"/>
    </source>
</evidence>
<dbReference type="GO" id="GO:0030976">
    <property type="term" value="F:thiamine pyrophosphate binding"/>
    <property type="evidence" value="ECO:0007669"/>
    <property type="project" value="UniProtKB-UniRule"/>
</dbReference>
<dbReference type="InterPro" id="IPR029061">
    <property type="entry name" value="THDP-binding"/>
</dbReference>
<evidence type="ECO:0000256" key="1">
    <source>
        <dbReference type="ARBA" id="ARBA00022428"/>
    </source>
</evidence>
<dbReference type="SUPFAM" id="SSF52518">
    <property type="entry name" value="Thiamin diphosphate-binding fold (THDP-binding)"/>
    <property type="match status" value="2"/>
</dbReference>
<dbReference type="Pfam" id="PF02776">
    <property type="entry name" value="TPP_enzyme_N"/>
    <property type="match status" value="1"/>
</dbReference>
<keyword evidence="2 7" id="KW-0808">Transferase</keyword>
<dbReference type="HAMAP" id="MF_01659">
    <property type="entry name" value="MenD"/>
    <property type="match status" value="1"/>
</dbReference>
<dbReference type="CDD" id="cd02009">
    <property type="entry name" value="TPP_SHCHC_synthase"/>
    <property type="match status" value="1"/>
</dbReference>
<accession>D1PXD4</accession>
<comment type="cofactor">
    <cofactor evidence="7">
        <name>Mg(2+)</name>
        <dbReference type="ChEBI" id="CHEBI:18420"/>
    </cofactor>
    <cofactor evidence="7">
        <name>Mn(2+)</name>
        <dbReference type="ChEBI" id="CHEBI:29035"/>
    </cofactor>
</comment>
<comment type="catalytic activity">
    <reaction evidence="7">
        <text>isochorismate + 2-oxoglutarate + H(+) = 5-enolpyruvoyl-6-hydroxy-2-succinyl-cyclohex-3-ene-1-carboxylate + CO2</text>
        <dbReference type="Rhea" id="RHEA:25593"/>
        <dbReference type="ChEBI" id="CHEBI:15378"/>
        <dbReference type="ChEBI" id="CHEBI:16526"/>
        <dbReference type="ChEBI" id="CHEBI:16810"/>
        <dbReference type="ChEBI" id="CHEBI:29780"/>
        <dbReference type="ChEBI" id="CHEBI:58818"/>
        <dbReference type="EC" id="2.2.1.9"/>
    </reaction>
</comment>
<keyword evidence="4 7" id="KW-0460">Magnesium</keyword>
<evidence type="ECO:0000256" key="2">
    <source>
        <dbReference type="ARBA" id="ARBA00022679"/>
    </source>
</evidence>
<keyword evidence="6 7" id="KW-0464">Manganese</keyword>
<keyword evidence="1 7" id="KW-0474">Menaquinone biosynthesis</keyword>
<dbReference type="GO" id="GO:0070204">
    <property type="term" value="F:2-succinyl-5-enolpyruvyl-6-hydroxy-3-cyclohexene-1-carboxylic-acid synthase activity"/>
    <property type="evidence" value="ECO:0007669"/>
    <property type="project" value="UniProtKB-UniRule"/>
</dbReference>
<comment type="function">
    <text evidence="7">Catalyzes the thiamine diphosphate-dependent decarboxylation of 2-oxoglutarate and the subsequent addition of the resulting succinic semialdehyde-thiamine pyrophosphate anion to isochorismate to yield 2-succinyl-5-enolpyruvyl-6-hydroxy-3-cyclohexene-1-carboxylate (SEPHCHC).</text>
</comment>
<dbReference type="AlphaFoldDB" id="D1PXD4"/>
<dbReference type="RefSeq" id="WP_007173722.1">
    <property type="nucleotide sequence ID" value="NZ_GG704781.1"/>
</dbReference>
<dbReference type="EMBL" id="ACKS01000070">
    <property type="protein sequence ID" value="EFA43901.1"/>
    <property type="molecule type" value="Genomic_DNA"/>
</dbReference>
<proteinExistence type="inferred from homology"/>
<dbReference type="GO" id="GO:0000287">
    <property type="term" value="F:magnesium ion binding"/>
    <property type="evidence" value="ECO:0007669"/>
    <property type="project" value="UniProtKB-UniRule"/>
</dbReference>
<protein>
    <recommendedName>
        <fullName evidence="7">2-succinyl-5-enolpyruvyl-6-hydroxy-3-cyclohexene-1-carboxylate synthase</fullName>
        <shortName evidence="7">SEPHCHC synthase</shortName>
        <ecNumber evidence="7">2.2.1.9</ecNumber>
    </recommendedName>
    <alternativeName>
        <fullName evidence="7">Menaquinone biosynthesis protein MenD</fullName>
    </alternativeName>
</protein>
<keyword evidence="10" id="KW-1185">Reference proteome</keyword>
<comment type="pathway">
    <text evidence="7">Quinol/quinone metabolism; 1,4-dihydroxy-2-naphthoate biosynthesis; 1,4-dihydroxy-2-naphthoate from chorismate: step 2/7.</text>
</comment>
<dbReference type="HOGENOM" id="CLU_006051_3_0_10"/>
<comment type="subunit">
    <text evidence="7">Homodimer.</text>
</comment>
<evidence type="ECO:0000256" key="5">
    <source>
        <dbReference type="ARBA" id="ARBA00023052"/>
    </source>
</evidence>
<name>D1PXD4_9BACT</name>
<dbReference type="PANTHER" id="PTHR42916">
    <property type="entry name" value="2-SUCCINYL-5-ENOLPYRUVYL-6-HYDROXY-3-CYCLOHEXENE-1-CARBOXYLATE SYNTHASE"/>
    <property type="match status" value="1"/>
</dbReference>
<dbReference type="Proteomes" id="UP000003160">
    <property type="component" value="Unassembled WGS sequence"/>
</dbReference>
<dbReference type="eggNOG" id="COG1165">
    <property type="taxonomic scope" value="Bacteria"/>
</dbReference>